<dbReference type="RefSeq" id="XP_018164680.1">
    <property type="nucleotide sequence ID" value="XM_018296318.1"/>
</dbReference>
<feature type="compositionally biased region" description="Polar residues" evidence="1">
    <location>
        <begin position="19"/>
        <end position="35"/>
    </location>
</feature>
<dbReference type="Proteomes" id="UP000007174">
    <property type="component" value="Unassembled WGS sequence"/>
</dbReference>
<evidence type="ECO:0000313" key="2">
    <source>
        <dbReference type="EMBL" id="CCF33840.1"/>
    </source>
</evidence>
<dbReference type="EMBL" id="CACQ02000913">
    <property type="protein sequence ID" value="CCF33840.1"/>
    <property type="molecule type" value="Genomic_DNA"/>
</dbReference>
<reference evidence="2" key="1">
    <citation type="submission" date="2011-12" db="EMBL/GenBank/DDBJ databases">
        <title>The genome sequence of Colletotrichum higginsianum IMI 34906.</title>
        <authorList>
            <person name="Ma L.-J."/>
            <person name="O'Connell R."/>
            <person name="van Themaat E.V.L."/>
            <person name="Stueber K."/>
            <person name="Young S.K."/>
            <person name="Zeng Q."/>
            <person name="Gargeya S."/>
            <person name="Fitzgerald M."/>
            <person name="Haas B."/>
            <person name="Abouelleil A."/>
            <person name="Alvarado L."/>
            <person name="Arachchi H.M."/>
            <person name="Berlin A."/>
            <person name="Chapman S.B."/>
            <person name="Gearin G."/>
            <person name="Goldberg J."/>
            <person name="Griggs A."/>
            <person name="Gujja S."/>
            <person name="Hansen M."/>
            <person name="Heiman D."/>
            <person name="Howarth C."/>
            <person name="Larimer J."/>
            <person name="Lui A."/>
            <person name="MacDonald P.J.P."/>
            <person name="McCowen C."/>
            <person name="Montmayeur A."/>
            <person name="Murphy C."/>
            <person name="Neiman D."/>
            <person name="Pearson M."/>
            <person name="Priest M."/>
            <person name="Roberts A."/>
            <person name="Saif S."/>
            <person name="Shea T."/>
            <person name="Sisk P."/>
            <person name="Stolte C."/>
            <person name="Sykes S."/>
            <person name="Wortman J."/>
            <person name="Nusbaum C."/>
            <person name="Birren B."/>
        </authorList>
    </citation>
    <scope>NUCLEOTIDE SEQUENCE [LARGE SCALE GENOMIC DNA]</scope>
    <source>
        <strain evidence="2">IMI 349063</strain>
    </source>
</reference>
<proteinExistence type="predicted"/>
<dbReference type="KEGG" id="chig:CH63R_01343"/>
<reference evidence="3" key="3">
    <citation type="submission" date="2016-02" db="EMBL/GenBank/DDBJ databases">
        <title>Resequencing and annotation of the Colletotrichum higginsianum genome.</title>
        <authorList>
            <person name="O'Connell R."/>
            <person name="Zambounis A."/>
            <person name="Thon M."/>
            <person name="Dallery J.-F."/>
        </authorList>
    </citation>
    <scope>NUCLEOTIDE SEQUENCE [LARGE SCALE GENOMIC DNA]</scope>
    <source>
        <strain evidence="3">IMI 349063</strain>
    </source>
</reference>
<gene>
    <name evidence="2" type="ORF">CH063_01040</name>
    <name evidence="3" type="ORF">CH63R_01343</name>
</gene>
<sequence>MPTVSVPHAAFPFQLSNKPISNRLTRGSPATNTANPAPVLESPALSEVPKHTGRQLHPSVSPEIFSPSCVAQSTFKWPLAPGNDPVKPETLMLTSVQSSLWAVHTNQQILTSPQRDPNILIFRQADHHQQANHSILTMKPPSILGPLLLPLAFAAPSPAWKCTSVSPPGPGPGHLSILAIHSTFTRLYGPDPLTLGPEQARVAICGGLLFGLWNGHPHAVTEKAGRRETLVFWDPKPEGTQCLGHADDTDAALDDDLRLTYMFGVGEDSWVSGGLTEVRRCDDEG</sequence>
<dbReference type="GeneID" id="28860425"/>
<dbReference type="EMBL" id="LTAN01000001">
    <property type="protein sequence ID" value="OBR16163.1"/>
    <property type="molecule type" value="Genomic_DNA"/>
</dbReference>
<dbReference type="VEuPathDB" id="FungiDB:CH63R_01343"/>
<dbReference type="AlphaFoldDB" id="H1V0T9"/>
<organism evidence="2 4">
    <name type="scientific">Colletotrichum higginsianum (strain IMI 349063)</name>
    <name type="common">Crucifer anthracnose fungus</name>
    <dbReference type="NCBI Taxonomy" id="759273"/>
    <lineage>
        <taxon>Eukaryota</taxon>
        <taxon>Fungi</taxon>
        <taxon>Dikarya</taxon>
        <taxon>Ascomycota</taxon>
        <taxon>Pezizomycotina</taxon>
        <taxon>Sordariomycetes</taxon>
        <taxon>Hypocreomycetidae</taxon>
        <taxon>Glomerellales</taxon>
        <taxon>Glomerellaceae</taxon>
        <taxon>Colletotrichum</taxon>
        <taxon>Colletotrichum destructivum species complex</taxon>
    </lineage>
</organism>
<keyword evidence="5" id="KW-1185">Reference proteome</keyword>
<reference evidence="5" key="4">
    <citation type="journal article" date="2017" name="BMC Genomics">
        <title>Gapless genome assembly of Colletotrichum higginsianum reveals chromosome structure and association of transposable elements with secondary metabolite gene clusters.</title>
        <authorList>
            <person name="Dallery J.-F."/>
            <person name="Lapalu N."/>
            <person name="Zampounis A."/>
            <person name="Pigne S."/>
            <person name="Luyten I."/>
            <person name="Amselem J."/>
            <person name="Wittenberg A.H.J."/>
            <person name="Zhou S."/>
            <person name="de Queiroz M.V."/>
            <person name="Robin G.P."/>
            <person name="Auger A."/>
            <person name="Hainaut M."/>
            <person name="Henrissat B."/>
            <person name="Kim K.-T."/>
            <person name="Lee Y.-H."/>
            <person name="Lespinet O."/>
            <person name="Schwartz D.C."/>
            <person name="Thon M.R."/>
            <person name="O'Connell R.J."/>
        </authorList>
    </citation>
    <scope>NUCLEOTIDE SEQUENCE [LARGE SCALE GENOMIC DNA]</scope>
    <source>
        <strain evidence="5">IMI 349063</strain>
    </source>
</reference>
<reference evidence="4" key="2">
    <citation type="journal article" date="2012" name="Nat. Genet.">
        <title>Lifestyle transitions in plant pathogenic Colletotrichum fungi deciphered by genome and transcriptome analyses.</title>
        <authorList>
            <person name="O'Connell R.J."/>
            <person name="Thon M.R."/>
            <person name="Hacquard S."/>
            <person name="Amyotte S.G."/>
            <person name="Kleemann J."/>
            <person name="Torres M.F."/>
            <person name="Damm U."/>
            <person name="Buiate E.A."/>
            <person name="Epstein L."/>
            <person name="Alkan N."/>
            <person name="Altmueller J."/>
            <person name="Alvarado-Balderrama L."/>
            <person name="Bauser C.A."/>
            <person name="Becker C."/>
            <person name="Birren B.W."/>
            <person name="Chen Z."/>
            <person name="Choi J."/>
            <person name="Crouch J.A."/>
            <person name="Duvick J.P."/>
            <person name="Farman M.A."/>
            <person name="Gan P."/>
            <person name="Heiman D."/>
            <person name="Henrissat B."/>
            <person name="Howard R.J."/>
            <person name="Kabbage M."/>
            <person name="Koch C."/>
            <person name="Kracher B."/>
            <person name="Kubo Y."/>
            <person name="Law A.D."/>
            <person name="Lebrun M.-H."/>
            <person name="Lee Y.-H."/>
            <person name="Miyara I."/>
            <person name="Moore N."/>
            <person name="Neumann U."/>
            <person name="Nordstroem K."/>
            <person name="Panaccione D.G."/>
            <person name="Panstruga R."/>
            <person name="Place M."/>
            <person name="Proctor R.H."/>
            <person name="Prusky D."/>
            <person name="Rech G."/>
            <person name="Reinhardt R."/>
            <person name="Rollins J.A."/>
            <person name="Rounsley S."/>
            <person name="Schardl C.L."/>
            <person name="Schwartz D.C."/>
            <person name="Shenoy N."/>
            <person name="Shirasu K."/>
            <person name="Sikhakolli U.R."/>
            <person name="Stueber K."/>
            <person name="Sukno S.A."/>
            <person name="Sweigard J.A."/>
            <person name="Takano Y."/>
            <person name="Takahara H."/>
            <person name="Trail F."/>
            <person name="van der Does H.C."/>
            <person name="Voll L.M."/>
            <person name="Will I."/>
            <person name="Young S."/>
            <person name="Zeng Q."/>
            <person name="Zhang J."/>
            <person name="Zhou S."/>
            <person name="Dickman M.B."/>
            <person name="Schulze-Lefert P."/>
            <person name="Ver Loren van Themaat E."/>
            <person name="Ma L.-J."/>
            <person name="Vaillancourt L.J."/>
        </authorList>
    </citation>
    <scope>NUCLEOTIDE SEQUENCE [LARGE SCALE GENOMIC DNA]</scope>
    <source>
        <strain evidence="4">IMI 349063</strain>
    </source>
</reference>
<dbReference type="Proteomes" id="UP000092177">
    <property type="component" value="Chromosome 1"/>
</dbReference>
<evidence type="ECO:0000313" key="4">
    <source>
        <dbReference type="Proteomes" id="UP000007174"/>
    </source>
</evidence>
<dbReference type="HOGENOM" id="CLU_976626_0_0_1"/>
<name>H1V0T9_COLHI</name>
<dbReference type="OrthoDB" id="4837587at2759"/>
<evidence type="ECO:0000256" key="1">
    <source>
        <dbReference type="SAM" id="MobiDB-lite"/>
    </source>
</evidence>
<evidence type="ECO:0000313" key="5">
    <source>
        <dbReference type="Proteomes" id="UP000092177"/>
    </source>
</evidence>
<evidence type="ECO:0000313" key="3">
    <source>
        <dbReference type="EMBL" id="OBR16163.1"/>
    </source>
</evidence>
<accession>H1V0T9</accession>
<dbReference type="eggNOG" id="ENOG502RERY">
    <property type="taxonomic scope" value="Eukaryota"/>
</dbReference>
<protein>
    <submittedName>
        <fullName evidence="2">Uncharacterized protein</fullName>
    </submittedName>
</protein>
<feature type="region of interest" description="Disordered" evidence="1">
    <location>
        <begin position="19"/>
        <end position="41"/>
    </location>
</feature>